<organism evidence="2 3">
    <name type="scientific">Olea europaea subsp. europaea</name>
    <dbReference type="NCBI Taxonomy" id="158383"/>
    <lineage>
        <taxon>Eukaryota</taxon>
        <taxon>Viridiplantae</taxon>
        <taxon>Streptophyta</taxon>
        <taxon>Embryophyta</taxon>
        <taxon>Tracheophyta</taxon>
        <taxon>Spermatophyta</taxon>
        <taxon>Magnoliopsida</taxon>
        <taxon>eudicotyledons</taxon>
        <taxon>Gunneridae</taxon>
        <taxon>Pentapetalae</taxon>
        <taxon>asterids</taxon>
        <taxon>lamiids</taxon>
        <taxon>Lamiales</taxon>
        <taxon>Oleaceae</taxon>
        <taxon>Oleeae</taxon>
        <taxon>Olea</taxon>
    </lineage>
</organism>
<dbReference type="Gramene" id="OE9A005598T3">
    <property type="protein sequence ID" value="OE9A005598C3"/>
    <property type="gene ID" value="OE9A005598"/>
</dbReference>
<feature type="compositionally biased region" description="Acidic residues" evidence="1">
    <location>
        <begin position="51"/>
        <end position="64"/>
    </location>
</feature>
<evidence type="ECO:0000313" key="2">
    <source>
        <dbReference type="EMBL" id="CAA3001691.1"/>
    </source>
</evidence>
<protein>
    <submittedName>
        <fullName evidence="2">Phosphatase inhibitor 2 isoform X1</fullName>
    </submittedName>
</protein>
<dbReference type="PANTHER" id="PTHR12398">
    <property type="entry name" value="PROTEIN PHOSPHATASE INHIBITOR"/>
    <property type="match status" value="1"/>
</dbReference>
<sequence>MIDDDGSLSPIRGSFEDSFGDSTHADAIRSALNDVASSSKNKPHRSGWTSSEEEDGMDQDEEDSNSERQRSFREHRTAHYDEFRQVKEHRRKGSFVEDGIEDWAEDRRCDSSSSLTDGVKDIEIEESALPANGS</sequence>
<dbReference type="Pfam" id="PF04979">
    <property type="entry name" value="IPP-2"/>
    <property type="match status" value="1"/>
</dbReference>
<dbReference type="GO" id="GO:0009966">
    <property type="term" value="P:regulation of signal transduction"/>
    <property type="evidence" value="ECO:0007669"/>
    <property type="project" value="InterPro"/>
</dbReference>
<feature type="region of interest" description="Disordered" evidence="1">
    <location>
        <begin position="1"/>
        <end position="80"/>
    </location>
</feature>
<reference evidence="2 3" key="1">
    <citation type="submission" date="2019-12" db="EMBL/GenBank/DDBJ databases">
        <authorList>
            <person name="Alioto T."/>
            <person name="Alioto T."/>
            <person name="Gomez Garrido J."/>
        </authorList>
    </citation>
    <scope>NUCLEOTIDE SEQUENCE [LARGE SCALE GENOMIC DNA]</scope>
</reference>
<keyword evidence="3" id="KW-1185">Reference proteome</keyword>
<dbReference type="InterPro" id="IPR007062">
    <property type="entry name" value="PPI-2"/>
</dbReference>
<dbReference type="Proteomes" id="UP000594638">
    <property type="component" value="Unassembled WGS sequence"/>
</dbReference>
<dbReference type="OrthoDB" id="551302at2759"/>
<evidence type="ECO:0000256" key="1">
    <source>
        <dbReference type="SAM" id="MobiDB-lite"/>
    </source>
</evidence>
<accession>A0A8S0TD06</accession>
<proteinExistence type="predicted"/>
<name>A0A8S0TD06_OLEEU</name>
<dbReference type="AlphaFoldDB" id="A0A8S0TD06"/>
<feature type="region of interest" description="Disordered" evidence="1">
    <location>
        <begin position="104"/>
        <end position="134"/>
    </location>
</feature>
<comment type="caution">
    <text evidence="2">The sequence shown here is derived from an EMBL/GenBank/DDBJ whole genome shotgun (WGS) entry which is preliminary data.</text>
</comment>
<dbReference type="PANTHER" id="PTHR12398:SF20">
    <property type="entry name" value="PROTEIN PHOSPHATASE 1 REGULATORY INHIBITOR SUBUNIT 2"/>
    <property type="match status" value="1"/>
</dbReference>
<gene>
    <name evidence="2" type="ORF">OLEA9_A005598</name>
</gene>
<dbReference type="EMBL" id="CACTIH010005775">
    <property type="protein sequence ID" value="CAA3001691.1"/>
    <property type="molecule type" value="Genomic_DNA"/>
</dbReference>
<dbReference type="GO" id="GO:0004864">
    <property type="term" value="F:protein phosphatase inhibitor activity"/>
    <property type="evidence" value="ECO:0007669"/>
    <property type="project" value="InterPro"/>
</dbReference>
<feature type="compositionally biased region" description="Basic and acidic residues" evidence="1">
    <location>
        <begin position="65"/>
        <end position="80"/>
    </location>
</feature>
<evidence type="ECO:0000313" key="3">
    <source>
        <dbReference type="Proteomes" id="UP000594638"/>
    </source>
</evidence>